<dbReference type="InterPro" id="IPR000210">
    <property type="entry name" value="BTB/POZ_dom"/>
</dbReference>
<dbReference type="PANTHER" id="PTHR31758:SF2">
    <property type="entry name" value="BTB_POZ DOMAIN-CONTAINING PROTEIN YLR108C"/>
    <property type="match status" value="1"/>
</dbReference>
<evidence type="ECO:0000259" key="2">
    <source>
        <dbReference type="SMART" id="SM00225"/>
    </source>
</evidence>
<organism evidence="3 4">
    <name type="scientific">Geotrichum candidum</name>
    <name type="common">Oospora lactis</name>
    <name type="synonym">Dipodascus geotrichum</name>
    <dbReference type="NCBI Taxonomy" id="1173061"/>
    <lineage>
        <taxon>Eukaryota</taxon>
        <taxon>Fungi</taxon>
        <taxon>Dikarya</taxon>
        <taxon>Ascomycota</taxon>
        <taxon>Saccharomycotina</taxon>
        <taxon>Dipodascomycetes</taxon>
        <taxon>Dipodascales</taxon>
        <taxon>Dipodascaceae</taxon>
        <taxon>Geotrichum</taxon>
    </lineage>
</organism>
<dbReference type="SMART" id="SM00225">
    <property type="entry name" value="BTB"/>
    <property type="match status" value="1"/>
</dbReference>
<dbReference type="InterPro" id="IPR011333">
    <property type="entry name" value="SKP1/BTB/POZ_sf"/>
</dbReference>
<evidence type="ECO:0000256" key="1">
    <source>
        <dbReference type="SAM" id="MobiDB-lite"/>
    </source>
</evidence>
<name>A0A0J9XIP3_GEOCN</name>
<keyword evidence="4" id="KW-1185">Reference proteome</keyword>
<dbReference type="Gene3D" id="3.30.710.10">
    <property type="entry name" value="Potassium Channel Kv1.1, Chain A"/>
    <property type="match status" value="1"/>
</dbReference>
<dbReference type="OrthoDB" id="2414723at2759"/>
<dbReference type="STRING" id="1173061.A0A0J9XIP3"/>
<accession>A0A0J9XIP3</accession>
<dbReference type="AlphaFoldDB" id="A0A0J9XIP3"/>
<dbReference type="Pfam" id="PF02214">
    <property type="entry name" value="BTB_2"/>
    <property type="match status" value="1"/>
</dbReference>
<evidence type="ECO:0000313" key="3">
    <source>
        <dbReference type="EMBL" id="CDO57216.1"/>
    </source>
</evidence>
<dbReference type="SUPFAM" id="SSF54695">
    <property type="entry name" value="POZ domain"/>
    <property type="match status" value="1"/>
</dbReference>
<reference evidence="3" key="1">
    <citation type="submission" date="2014-03" db="EMBL/GenBank/DDBJ databases">
        <authorList>
            <person name="Casaregola S."/>
        </authorList>
    </citation>
    <scope>NUCLEOTIDE SEQUENCE [LARGE SCALE GENOMIC DNA]</scope>
    <source>
        <strain evidence="3">CLIB 918</strain>
    </source>
</reference>
<protein>
    <recommendedName>
        <fullName evidence="2">BTB domain-containing protein</fullName>
    </recommendedName>
</protein>
<dbReference type="PANTHER" id="PTHR31758">
    <property type="entry name" value="BTB/POZ DOMAIN-CONTAINING PROTEIN YLR108C"/>
    <property type="match status" value="1"/>
</dbReference>
<feature type="domain" description="BTB" evidence="2">
    <location>
        <begin position="53"/>
        <end position="153"/>
    </location>
</feature>
<evidence type="ECO:0000313" key="4">
    <source>
        <dbReference type="Proteomes" id="UP000242525"/>
    </source>
</evidence>
<comment type="caution">
    <text evidence="3">The sequence shown here is derived from an EMBL/GenBank/DDBJ whole genome shotgun (WGS) entry which is preliminary data.</text>
</comment>
<dbReference type="GO" id="GO:0051260">
    <property type="term" value="P:protein homooligomerization"/>
    <property type="evidence" value="ECO:0007669"/>
    <property type="project" value="InterPro"/>
</dbReference>
<sequence length="467" mass="52988">MSKNTSTNNNGDIPDIIDNVDYESMPHPDKIGTITNPKGNFNPTIPDILPHEQVYSIQVGEKLFRLSGASLSSDAPSYFTTFFLKHKDLPDESRPVLYIDRSPKVFETIVSHLKGYYCVPKSSEEFVYMLLDASYYHLPRLMHQLANSEIFMRIGNSSFRIPRNIFSNPGDTPNFFTLGFTAFFGSEIETTRRKAFIRPPPLAPPTVPNRSGDLFSELLAVLQGSPVNVRDHEHRRMLVRECRYYRFRNLEQRLIEHQIIVNRARQSEEILLNLEDIKDQHLSVTDNKGGLATVLFYKRPFVDTMLRELVFQIKGDEQVVLVKSAEAGSSWEVIFFDSAKEKLKSIQLVLIDKFQVRLSTGQKGYLVNVDDASISVNGSYIDPRVDALGTTPDSYGGSMQEDVESAGTSGSRKRPRSAPVRSGPIQLIVNQSQWRMKLFGDGQAIFELLTAESISGQRYKNKMRKFL</sequence>
<dbReference type="Proteomes" id="UP000242525">
    <property type="component" value="Unassembled WGS sequence"/>
</dbReference>
<gene>
    <name evidence="3" type="ORF">BN980_GECA19s01682g</name>
</gene>
<proteinExistence type="predicted"/>
<feature type="region of interest" description="Disordered" evidence="1">
    <location>
        <begin position="391"/>
        <end position="422"/>
    </location>
</feature>
<dbReference type="InterPro" id="IPR003131">
    <property type="entry name" value="T1-type_BTB"/>
</dbReference>
<dbReference type="EMBL" id="CCBN010000019">
    <property type="protein sequence ID" value="CDO57216.1"/>
    <property type="molecule type" value="Genomic_DNA"/>
</dbReference>